<organism evidence="1 2">
    <name type="scientific">Macrostomum lignano</name>
    <dbReference type="NCBI Taxonomy" id="282301"/>
    <lineage>
        <taxon>Eukaryota</taxon>
        <taxon>Metazoa</taxon>
        <taxon>Spiralia</taxon>
        <taxon>Lophotrochozoa</taxon>
        <taxon>Platyhelminthes</taxon>
        <taxon>Rhabditophora</taxon>
        <taxon>Macrostomorpha</taxon>
        <taxon>Macrostomida</taxon>
        <taxon>Macrostomidae</taxon>
        <taxon>Macrostomum</taxon>
    </lineage>
</organism>
<dbReference type="AlphaFoldDB" id="A0A1I8ING4"/>
<protein>
    <submittedName>
        <fullName evidence="2">TGFb_propeptide domain-containing protein</fullName>
    </submittedName>
</protein>
<sequence>QAGYSNGLAGCAPSVCIGNCPVWTGAGIRADLRLSEGGAPRWLLAALRLKLCRSCPHKHTCHLAATAAAAANSLAAPQQPCGGCCSGGEIPQLHQSLSRQGLLLLLLLLAPPRPVDGDSSPVSTAGHHGGQRVKMAEKNLIQELLRDYDKKSRPV</sequence>
<accession>A0A1I8ING4</accession>
<evidence type="ECO:0000313" key="2">
    <source>
        <dbReference type="WBParaSite" id="maker-uti_cns_0014711-snap-gene-0.3-mRNA-1"/>
    </source>
</evidence>
<dbReference type="Proteomes" id="UP000095280">
    <property type="component" value="Unplaced"/>
</dbReference>
<evidence type="ECO:0000313" key="1">
    <source>
        <dbReference type="Proteomes" id="UP000095280"/>
    </source>
</evidence>
<dbReference type="WBParaSite" id="maker-uti_cns_0014711-snap-gene-0.3-mRNA-1">
    <property type="protein sequence ID" value="maker-uti_cns_0014711-snap-gene-0.3-mRNA-1"/>
    <property type="gene ID" value="maker-uti_cns_0014711-snap-gene-0.3"/>
</dbReference>
<keyword evidence="1" id="KW-1185">Reference proteome</keyword>
<proteinExistence type="predicted"/>
<name>A0A1I8ING4_9PLAT</name>
<reference evidence="2" key="1">
    <citation type="submission" date="2016-11" db="UniProtKB">
        <authorList>
            <consortium name="WormBaseParasite"/>
        </authorList>
    </citation>
    <scope>IDENTIFICATION</scope>
</reference>